<dbReference type="Pfam" id="PF02517">
    <property type="entry name" value="Rce1-like"/>
    <property type="match status" value="1"/>
</dbReference>
<dbReference type="Proteomes" id="UP000887563">
    <property type="component" value="Unplaced"/>
</dbReference>
<evidence type="ECO:0000256" key="3">
    <source>
        <dbReference type="ARBA" id="ARBA00022670"/>
    </source>
</evidence>
<dbReference type="PANTHER" id="PTHR13046">
    <property type="entry name" value="PROTEASE U48 CAAX PRENYL PROTEASE RCE1"/>
    <property type="match status" value="1"/>
</dbReference>
<comment type="catalytic activity">
    <reaction evidence="10">
        <text>Hydrolyzes the peptide bond -P2-(S-farnesyl or geranylgeranyl)C-P1'-P2'-P3'-COOH where P1' and P2' are amino acids with aliphatic sidechains and P3' is any C-terminal residue.</text>
        <dbReference type="EC" id="3.4.26.1"/>
    </reaction>
</comment>
<comment type="similarity">
    <text evidence="2">Belongs to the peptidase U48 family.</text>
</comment>
<evidence type="ECO:0000256" key="4">
    <source>
        <dbReference type="ARBA" id="ARBA00022692"/>
    </source>
</evidence>
<comment type="subcellular location">
    <subcellularLocation>
        <location evidence="1">Endoplasmic reticulum membrane</location>
        <topology evidence="1">Multi-pass membrane protein</topology>
    </subcellularLocation>
</comment>
<evidence type="ECO:0000313" key="16">
    <source>
        <dbReference type="WBParaSite" id="Minc3s00008g00513"/>
    </source>
</evidence>
<evidence type="ECO:0000256" key="9">
    <source>
        <dbReference type="ARBA" id="ARBA00032607"/>
    </source>
</evidence>
<dbReference type="GO" id="GO:0004222">
    <property type="term" value="F:metalloendopeptidase activity"/>
    <property type="evidence" value="ECO:0007669"/>
    <property type="project" value="InterPro"/>
</dbReference>
<keyword evidence="6" id="KW-0256">Endoplasmic reticulum</keyword>
<accession>A0A914KGP9</accession>
<dbReference type="InterPro" id="IPR039731">
    <property type="entry name" value="Rce1"/>
</dbReference>
<sequence length="142" mass="16451">MAPITEEISFRACSVPLLAHCLGNNLTIFVAPISFSFSHIHHLIEDRKRGISLSSAFASRVFQMLYTYLFGLYATYIFFQTGNIISPIICHSICNNFGVPLIDDVELFKSKRIRILLYFLHFFGFLCWFVLCPYFLNNKFFV</sequence>
<proteinExistence type="inferred from homology"/>
<evidence type="ECO:0000256" key="7">
    <source>
        <dbReference type="ARBA" id="ARBA00022989"/>
    </source>
</evidence>
<protein>
    <recommendedName>
        <fullName evidence="12">CAAX prenyl protease 2</fullName>
        <ecNumber evidence="11">3.4.26.1</ecNumber>
    </recommendedName>
    <alternativeName>
        <fullName evidence="9">Farnesylated proteins-converting enzyme 2</fullName>
    </alternativeName>
</protein>
<evidence type="ECO:0000256" key="10">
    <source>
        <dbReference type="ARBA" id="ARBA00047280"/>
    </source>
</evidence>
<dbReference type="WBParaSite" id="Minc3s00008g00513">
    <property type="protein sequence ID" value="Minc3s00008g00513"/>
    <property type="gene ID" value="Minc3s00008g00513"/>
</dbReference>
<dbReference type="PANTHER" id="PTHR13046:SF0">
    <property type="entry name" value="CAAX PRENYL PROTEASE 2"/>
    <property type="match status" value="1"/>
</dbReference>
<dbReference type="EC" id="3.4.26.1" evidence="11"/>
<evidence type="ECO:0000256" key="12">
    <source>
        <dbReference type="ARBA" id="ARBA00049763"/>
    </source>
</evidence>
<evidence type="ECO:0000256" key="6">
    <source>
        <dbReference type="ARBA" id="ARBA00022824"/>
    </source>
</evidence>
<reference evidence="16" key="1">
    <citation type="submission" date="2022-11" db="UniProtKB">
        <authorList>
            <consortium name="WormBaseParasite"/>
        </authorList>
    </citation>
    <scope>IDENTIFICATION</scope>
</reference>
<evidence type="ECO:0000256" key="11">
    <source>
        <dbReference type="ARBA" id="ARBA00049729"/>
    </source>
</evidence>
<evidence type="ECO:0000256" key="5">
    <source>
        <dbReference type="ARBA" id="ARBA00022801"/>
    </source>
</evidence>
<evidence type="ECO:0000256" key="1">
    <source>
        <dbReference type="ARBA" id="ARBA00004477"/>
    </source>
</evidence>
<keyword evidence="7 13" id="KW-1133">Transmembrane helix</keyword>
<evidence type="ECO:0000313" key="15">
    <source>
        <dbReference type="Proteomes" id="UP000887563"/>
    </source>
</evidence>
<evidence type="ECO:0000256" key="8">
    <source>
        <dbReference type="ARBA" id="ARBA00023136"/>
    </source>
</evidence>
<organism evidence="15 16">
    <name type="scientific">Meloidogyne incognita</name>
    <name type="common">Southern root-knot nematode worm</name>
    <name type="synonym">Oxyuris incognita</name>
    <dbReference type="NCBI Taxonomy" id="6306"/>
    <lineage>
        <taxon>Eukaryota</taxon>
        <taxon>Metazoa</taxon>
        <taxon>Ecdysozoa</taxon>
        <taxon>Nematoda</taxon>
        <taxon>Chromadorea</taxon>
        <taxon>Rhabditida</taxon>
        <taxon>Tylenchina</taxon>
        <taxon>Tylenchomorpha</taxon>
        <taxon>Tylenchoidea</taxon>
        <taxon>Meloidogynidae</taxon>
        <taxon>Meloidogyninae</taxon>
        <taxon>Meloidogyne</taxon>
        <taxon>Meloidogyne incognita group</taxon>
    </lineage>
</organism>
<feature type="domain" description="CAAX prenyl protease 2/Lysostaphin resistance protein A-like" evidence="14">
    <location>
        <begin position="1"/>
        <end position="95"/>
    </location>
</feature>
<feature type="transmembrane region" description="Helical" evidence="13">
    <location>
        <begin position="115"/>
        <end position="136"/>
    </location>
</feature>
<keyword evidence="3" id="KW-0645">Protease</keyword>
<name>A0A914KGP9_MELIC</name>
<dbReference type="GO" id="GO:0071586">
    <property type="term" value="P:CAAX-box protein processing"/>
    <property type="evidence" value="ECO:0007669"/>
    <property type="project" value="InterPro"/>
</dbReference>
<keyword evidence="8 13" id="KW-0472">Membrane</keyword>
<feature type="transmembrane region" description="Helical" evidence="13">
    <location>
        <begin position="57"/>
        <end position="78"/>
    </location>
</feature>
<dbReference type="GO" id="GO:0005789">
    <property type="term" value="C:endoplasmic reticulum membrane"/>
    <property type="evidence" value="ECO:0007669"/>
    <property type="project" value="UniProtKB-SubCell"/>
</dbReference>
<evidence type="ECO:0000256" key="2">
    <source>
        <dbReference type="ARBA" id="ARBA00006897"/>
    </source>
</evidence>
<dbReference type="InterPro" id="IPR003675">
    <property type="entry name" value="Rce1/LyrA-like_dom"/>
</dbReference>
<evidence type="ECO:0000259" key="14">
    <source>
        <dbReference type="Pfam" id="PF02517"/>
    </source>
</evidence>
<feature type="transmembrane region" description="Helical" evidence="13">
    <location>
        <begin position="84"/>
        <end position="103"/>
    </location>
</feature>
<evidence type="ECO:0000256" key="13">
    <source>
        <dbReference type="SAM" id="Phobius"/>
    </source>
</evidence>
<keyword evidence="5" id="KW-0378">Hydrolase</keyword>
<dbReference type="AlphaFoldDB" id="A0A914KGP9"/>
<keyword evidence="4 13" id="KW-0812">Transmembrane</keyword>
<keyword evidence="15" id="KW-1185">Reference proteome</keyword>